<name>A0A401Z887_9CHLR</name>
<sequence>METILQRLTDLEEVHDAILVGKDGLIVSGILHSEDEEVTGAMAAAAFGSISDLTTQVHNGEARHVIVETKTGTIQMEEAGDLILIVTTQGTGNLGRVRVEMKKACQQLIQLVASY</sequence>
<evidence type="ECO:0000259" key="1">
    <source>
        <dbReference type="SMART" id="SM00960"/>
    </source>
</evidence>
<proteinExistence type="predicted"/>
<dbReference type="SMART" id="SM00960">
    <property type="entry name" value="Robl_LC7"/>
    <property type="match status" value="1"/>
</dbReference>
<dbReference type="EMBL" id="BIFQ01000001">
    <property type="protein sequence ID" value="GCE03053.1"/>
    <property type="molecule type" value="Genomic_DNA"/>
</dbReference>
<dbReference type="SUPFAM" id="SSF103196">
    <property type="entry name" value="Roadblock/LC7 domain"/>
    <property type="match status" value="1"/>
</dbReference>
<keyword evidence="3" id="KW-1185">Reference proteome</keyword>
<gene>
    <name evidence="2" type="ORF">KDAU_03820</name>
</gene>
<organism evidence="2 3">
    <name type="scientific">Dictyobacter aurantiacus</name>
    <dbReference type="NCBI Taxonomy" id="1936993"/>
    <lineage>
        <taxon>Bacteria</taxon>
        <taxon>Bacillati</taxon>
        <taxon>Chloroflexota</taxon>
        <taxon>Ktedonobacteria</taxon>
        <taxon>Ktedonobacterales</taxon>
        <taxon>Dictyobacteraceae</taxon>
        <taxon>Dictyobacter</taxon>
    </lineage>
</organism>
<dbReference type="InterPro" id="IPR004942">
    <property type="entry name" value="Roadblock/LAMTOR2_dom"/>
</dbReference>
<comment type="caution">
    <text evidence="2">The sequence shown here is derived from an EMBL/GenBank/DDBJ whole genome shotgun (WGS) entry which is preliminary data.</text>
</comment>
<dbReference type="Pfam" id="PF03259">
    <property type="entry name" value="Robl_LC7"/>
    <property type="match status" value="1"/>
</dbReference>
<accession>A0A401Z887</accession>
<evidence type="ECO:0000313" key="3">
    <source>
        <dbReference type="Proteomes" id="UP000287224"/>
    </source>
</evidence>
<protein>
    <submittedName>
        <fullName evidence="2">Dynein regulation protein LC7</fullName>
    </submittedName>
</protein>
<feature type="domain" description="Roadblock/LAMTOR2" evidence="1">
    <location>
        <begin position="1"/>
        <end position="88"/>
    </location>
</feature>
<evidence type="ECO:0000313" key="2">
    <source>
        <dbReference type="EMBL" id="GCE03053.1"/>
    </source>
</evidence>
<dbReference type="AlphaFoldDB" id="A0A401Z887"/>
<reference evidence="3" key="1">
    <citation type="submission" date="2018-12" db="EMBL/GenBank/DDBJ databases">
        <title>Tengunoibacter tsumagoiensis gen. nov., sp. nov., Dictyobacter kobayashii sp. nov., D. alpinus sp. nov., and D. joshuensis sp. nov. and description of Dictyobacteraceae fam. nov. within the order Ktedonobacterales isolated from Tengu-no-mugimeshi.</title>
        <authorList>
            <person name="Wang C.M."/>
            <person name="Zheng Y."/>
            <person name="Sakai Y."/>
            <person name="Toyoda A."/>
            <person name="Minakuchi Y."/>
            <person name="Abe K."/>
            <person name="Yokota A."/>
            <person name="Yabe S."/>
        </authorList>
    </citation>
    <scope>NUCLEOTIDE SEQUENCE [LARGE SCALE GENOMIC DNA]</scope>
    <source>
        <strain evidence="3">S-27</strain>
    </source>
</reference>
<dbReference type="Gene3D" id="3.30.450.30">
    <property type="entry name" value="Dynein light chain 2a, cytoplasmic"/>
    <property type="match status" value="1"/>
</dbReference>
<dbReference type="Proteomes" id="UP000287224">
    <property type="component" value="Unassembled WGS sequence"/>
</dbReference>
<dbReference type="OrthoDB" id="160970at2"/>
<dbReference type="RefSeq" id="WP_126594372.1">
    <property type="nucleotide sequence ID" value="NZ_BIFQ01000001.1"/>
</dbReference>